<sequence length="598" mass="67915">MSRGPYSLSPPPMLGGQLSGRQLRFIVIPLVALVTSTILYCQSILEPSAIQSVPLNPFAAPSRRGTKPLPVCTPPTIKEEKANLLAHTYRDDGILDVNPDGAHPIFELIELANARWKFKLARASKTLDDAVQEYVRRYNRRPPKGFDKWWSYVEKHNVQLPDEYDQIHRDLEPFWAYHPLDLQKIQRKRELHADTFTLGKNATGSVSVMKFSFAQNTNNWDPSALLGGARSIIEILKEVEEDIPHFRAVISPHDSPTLISDYGVKQMALDAVDRGAYMDMQKIVPVAGLGWLSGCSPSSPARRGERAEPPTKKSFIFDHRKAMDPCLHPQLLESTGEFLIHENPGPSHLMLPQFAYCATHMHHDIQIPTLSGWVDDVLPRTDDPEWDGKLDERLSWRGANTGMWHAPTTRWRSAQRARLVDFANGLNGTVKVLIPSASAHKRVGEGVEIPRSTINPAMIDIAFAGDPVGCHEETCPLLRRDFEWRKRQGQKETGNFKYIIDVDGNAWSSRFKRLITTNSLIFKATVYPEWFLDRIEPWVHYVPVQVDYSDVYDALVFFRGGLYGEGAHQELARKIASDGRTWSRTFWRKEDVTAYVYR</sequence>
<dbReference type="Proteomes" id="UP000717328">
    <property type="component" value="Unassembled WGS sequence"/>
</dbReference>
<dbReference type="PANTHER" id="PTHR12203">
    <property type="entry name" value="KDEL LYS-ASP-GLU-LEU CONTAINING - RELATED"/>
    <property type="match status" value="1"/>
</dbReference>
<evidence type="ECO:0000313" key="3">
    <source>
        <dbReference type="Proteomes" id="UP000717328"/>
    </source>
</evidence>
<protein>
    <recommendedName>
        <fullName evidence="1">Glycosyl transferase CAP10 domain-containing protein</fullName>
    </recommendedName>
</protein>
<feature type="domain" description="Glycosyl transferase CAP10" evidence="1">
    <location>
        <begin position="331"/>
        <end position="598"/>
    </location>
</feature>
<dbReference type="OrthoDB" id="541052at2759"/>
<evidence type="ECO:0000313" key="2">
    <source>
        <dbReference type="EMBL" id="KAG5635493.1"/>
    </source>
</evidence>
<comment type="caution">
    <text evidence="2">The sequence shown here is derived from an EMBL/GenBank/DDBJ whole genome shotgun (WGS) entry which is preliminary data.</text>
</comment>
<dbReference type="AlphaFoldDB" id="A0A9P7FSK4"/>
<dbReference type="InterPro" id="IPR051091">
    <property type="entry name" value="O-Glucosyltr/Glycosyltrsf_90"/>
</dbReference>
<evidence type="ECO:0000259" key="1">
    <source>
        <dbReference type="SMART" id="SM00672"/>
    </source>
</evidence>
<dbReference type="PANTHER" id="PTHR12203:SF118">
    <property type="entry name" value="BETA-1,2-XYLOSYLTRANSFERASE 1"/>
    <property type="match status" value="1"/>
</dbReference>
<reference evidence="2" key="1">
    <citation type="submission" date="2021-02" db="EMBL/GenBank/DDBJ databases">
        <authorList>
            <person name="Nieuwenhuis M."/>
            <person name="Van De Peppel L.J.J."/>
        </authorList>
    </citation>
    <scope>NUCLEOTIDE SEQUENCE</scope>
    <source>
        <strain evidence="2">D49</strain>
    </source>
</reference>
<dbReference type="Pfam" id="PF05686">
    <property type="entry name" value="Glyco_transf_90"/>
    <property type="match status" value="1"/>
</dbReference>
<dbReference type="InterPro" id="IPR006598">
    <property type="entry name" value="CAP10"/>
</dbReference>
<keyword evidence="3" id="KW-1185">Reference proteome</keyword>
<gene>
    <name evidence="2" type="ORF">H0H81_011048</name>
</gene>
<dbReference type="SMART" id="SM00672">
    <property type="entry name" value="CAP10"/>
    <property type="match status" value="1"/>
</dbReference>
<accession>A0A9P7FSK4</accession>
<name>A0A9P7FSK4_9AGAR</name>
<reference evidence="2" key="2">
    <citation type="submission" date="2021-10" db="EMBL/GenBank/DDBJ databases">
        <title>Phylogenomics reveals ancestral predisposition of the termite-cultivated fungus Termitomyces towards a domesticated lifestyle.</title>
        <authorList>
            <person name="Auxier B."/>
            <person name="Grum-Grzhimaylo A."/>
            <person name="Cardenas M.E."/>
            <person name="Lodge J.D."/>
            <person name="Laessoe T."/>
            <person name="Pedersen O."/>
            <person name="Smith M.E."/>
            <person name="Kuyper T.W."/>
            <person name="Franco-Molano E.A."/>
            <person name="Baroni T.J."/>
            <person name="Aanen D.K."/>
        </authorList>
    </citation>
    <scope>NUCLEOTIDE SEQUENCE</scope>
    <source>
        <strain evidence="2">D49</strain>
    </source>
</reference>
<dbReference type="EMBL" id="JABCKI010006078">
    <property type="protein sequence ID" value="KAG5635493.1"/>
    <property type="molecule type" value="Genomic_DNA"/>
</dbReference>
<organism evidence="2 3">
    <name type="scientific">Sphagnurus paluster</name>
    <dbReference type="NCBI Taxonomy" id="117069"/>
    <lineage>
        <taxon>Eukaryota</taxon>
        <taxon>Fungi</taxon>
        <taxon>Dikarya</taxon>
        <taxon>Basidiomycota</taxon>
        <taxon>Agaricomycotina</taxon>
        <taxon>Agaricomycetes</taxon>
        <taxon>Agaricomycetidae</taxon>
        <taxon>Agaricales</taxon>
        <taxon>Tricholomatineae</taxon>
        <taxon>Lyophyllaceae</taxon>
        <taxon>Sphagnurus</taxon>
    </lineage>
</organism>
<proteinExistence type="predicted"/>